<reference evidence="3" key="2">
    <citation type="submission" date="2020-09" db="EMBL/GenBank/DDBJ databases">
        <authorList>
            <person name="Sun Q."/>
            <person name="Sedlacek I."/>
        </authorList>
    </citation>
    <scope>NUCLEOTIDE SEQUENCE</scope>
    <source>
        <strain evidence="3">CCM 8606</strain>
    </source>
</reference>
<feature type="compositionally biased region" description="Basic residues" evidence="1">
    <location>
        <begin position="224"/>
        <end position="237"/>
    </location>
</feature>
<keyword evidence="2" id="KW-1133">Transmembrane helix</keyword>
<feature type="transmembrane region" description="Helical" evidence="2">
    <location>
        <begin position="128"/>
        <end position="147"/>
    </location>
</feature>
<sequence>MGRFALGKGTTAWSFLRVFGFFLAIMVGNIIILAFVVAILLFIVAAVGSLVFAVNPNLERSADTILDTLLSDNGQTTASLSVGKFPTVQWLLALLIIIFIVALVHAWIRRGLLQKFQILRMTETEYEISEYFIQWATIYIVIYQLFFDALHSVTTLLPELTSWQSAFEVILSPTNLNAVSQPLLIATWVTIVLERLAIAHQHTDRISTLVHKPRVARQFTKSKPLVHRRKKTRKPIHRTTQPSVSRTHPRGSDTNSDTSGDINSDTSRDTKPTHTSTPH</sequence>
<feature type="transmembrane region" description="Helical" evidence="2">
    <location>
        <begin position="21"/>
        <end position="54"/>
    </location>
</feature>
<feature type="transmembrane region" description="Helical" evidence="2">
    <location>
        <begin position="88"/>
        <end position="108"/>
    </location>
</feature>
<evidence type="ECO:0000256" key="1">
    <source>
        <dbReference type="SAM" id="MobiDB-lite"/>
    </source>
</evidence>
<feature type="compositionally biased region" description="Polar residues" evidence="1">
    <location>
        <begin position="238"/>
        <end position="265"/>
    </location>
</feature>
<evidence type="ECO:0000313" key="3">
    <source>
        <dbReference type="EMBL" id="GGI14623.1"/>
    </source>
</evidence>
<feature type="region of interest" description="Disordered" evidence="1">
    <location>
        <begin position="221"/>
        <end position="279"/>
    </location>
</feature>
<dbReference type="AlphaFoldDB" id="A0A8J3AHQ4"/>
<dbReference type="EMBL" id="BMDH01000002">
    <property type="protein sequence ID" value="GGI14623.1"/>
    <property type="molecule type" value="Genomic_DNA"/>
</dbReference>
<protein>
    <submittedName>
        <fullName evidence="3">Uncharacterized protein</fullName>
    </submittedName>
</protein>
<evidence type="ECO:0000256" key="2">
    <source>
        <dbReference type="SAM" id="Phobius"/>
    </source>
</evidence>
<accession>A0A8J3AHQ4</accession>
<gene>
    <name evidence="3" type="ORF">GCM10007377_11860</name>
</gene>
<keyword evidence="2" id="KW-0472">Membrane</keyword>
<organism evidence="3 4">
    <name type="scientific">Galliscardovia ingluviei</name>
    <dbReference type="NCBI Taxonomy" id="1769422"/>
    <lineage>
        <taxon>Bacteria</taxon>
        <taxon>Bacillati</taxon>
        <taxon>Actinomycetota</taxon>
        <taxon>Actinomycetes</taxon>
        <taxon>Bifidobacteriales</taxon>
        <taxon>Bifidobacteriaceae</taxon>
        <taxon>Galliscardovia</taxon>
    </lineage>
</organism>
<keyword evidence="4" id="KW-1185">Reference proteome</keyword>
<dbReference type="Proteomes" id="UP000619536">
    <property type="component" value="Unassembled WGS sequence"/>
</dbReference>
<comment type="caution">
    <text evidence="3">The sequence shown here is derived from an EMBL/GenBank/DDBJ whole genome shotgun (WGS) entry which is preliminary data.</text>
</comment>
<proteinExistence type="predicted"/>
<name>A0A8J3AHQ4_9BIFI</name>
<reference evidence="3" key="1">
    <citation type="journal article" date="2014" name="Int. J. Syst. Evol. Microbiol.">
        <title>Complete genome sequence of Corynebacterium casei LMG S-19264T (=DSM 44701T), isolated from a smear-ripened cheese.</title>
        <authorList>
            <consortium name="US DOE Joint Genome Institute (JGI-PGF)"/>
            <person name="Walter F."/>
            <person name="Albersmeier A."/>
            <person name="Kalinowski J."/>
            <person name="Ruckert C."/>
        </authorList>
    </citation>
    <scope>NUCLEOTIDE SEQUENCE</scope>
    <source>
        <strain evidence="3">CCM 8606</strain>
    </source>
</reference>
<evidence type="ECO:0000313" key="4">
    <source>
        <dbReference type="Proteomes" id="UP000619536"/>
    </source>
</evidence>
<keyword evidence="2" id="KW-0812">Transmembrane</keyword>